<dbReference type="STRING" id="140314.SAMN04488076_105169"/>
<dbReference type="Proteomes" id="UP000242754">
    <property type="component" value="Unassembled WGS sequence"/>
</dbReference>
<evidence type="ECO:0000313" key="1">
    <source>
        <dbReference type="EMBL" id="CZQ86607.1"/>
    </source>
</evidence>
<organism evidence="1 2">
    <name type="scientific">Trichococcus palustris</name>
    <dbReference type="NCBI Taxonomy" id="140314"/>
    <lineage>
        <taxon>Bacteria</taxon>
        <taxon>Bacillati</taxon>
        <taxon>Bacillota</taxon>
        <taxon>Bacilli</taxon>
        <taxon>Lactobacillales</taxon>
        <taxon>Carnobacteriaceae</taxon>
        <taxon>Trichococcus</taxon>
    </lineage>
</organism>
<dbReference type="AlphaFoldDB" id="A0A143YCM0"/>
<evidence type="ECO:0000313" key="2">
    <source>
        <dbReference type="Proteomes" id="UP000242754"/>
    </source>
</evidence>
<sequence length="56" mass="6011">MEQPDLAYIELTSATKILMLGGFLSGIFKTAANDVFGSAIIPSHGGSQFFNRYANV</sequence>
<name>A0A143YCM0_9LACT</name>
<dbReference type="RefSeq" id="WP_177194394.1">
    <property type="nucleotide sequence ID" value="NZ_FJNE01000002.1"/>
</dbReference>
<reference evidence="1 2" key="1">
    <citation type="submission" date="2016-02" db="EMBL/GenBank/DDBJ databases">
        <authorList>
            <person name="Wen L."/>
            <person name="He K."/>
            <person name="Yang H."/>
        </authorList>
    </citation>
    <scope>NUCLEOTIDE SEQUENCE [LARGE SCALE GENOMIC DNA]</scope>
    <source>
        <strain evidence="1">Trichococcus palustris</strain>
    </source>
</reference>
<keyword evidence="2" id="KW-1185">Reference proteome</keyword>
<dbReference type="EMBL" id="FJNE01000002">
    <property type="protein sequence ID" value="CZQ86607.1"/>
    <property type="molecule type" value="Genomic_DNA"/>
</dbReference>
<proteinExistence type="predicted"/>
<accession>A0A143YCM0</accession>
<gene>
    <name evidence="1" type="ORF">Tpal_792</name>
</gene>
<protein>
    <submittedName>
        <fullName evidence="1">Uncharacterized protein</fullName>
    </submittedName>
</protein>